<protein>
    <submittedName>
        <fullName evidence="1">Uncharacterized protein</fullName>
    </submittedName>
</protein>
<reference evidence="1 2" key="1">
    <citation type="submission" date="2014-03" db="EMBL/GenBank/DDBJ databases">
        <title>Bradyrhizobium valentinum sp. nov., isolated from effective nodules of Lupinus mariae-josephae, a lupine endemic of basic-lime soils in Eastern Spain.</title>
        <authorList>
            <person name="Duran D."/>
            <person name="Rey L."/>
            <person name="Navarro A."/>
            <person name="Busquets A."/>
            <person name="Imperial J."/>
            <person name="Ruiz-Argueso T."/>
        </authorList>
    </citation>
    <scope>NUCLEOTIDE SEQUENCE [LARGE SCALE GENOMIC DNA]</scope>
    <source>
        <strain evidence="1 2">PAC68</strain>
    </source>
</reference>
<dbReference type="AlphaFoldDB" id="A0A0R3M8V4"/>
<keyword evidence="2" id="KW-1185">Reference proteome</keyword>
<dbReference type="EMBL" id="LLXZ01000023">
    <property type="protein sequence ID" value="KRR13654.1"/>
    <property type="molecule type" value="Genomic_DNA"/>
</dbReference>
<accession>A0A0R3M8V4</accession>
<proteinExistence type="predicted"/>
<evidence type="ECO:0000313" key="2">
    <source>
        <dbReference type="Proteomes" id="UP000050863"/>
    </source>
</evidence>
<organism evidence="1 2">
    <name type="scientific">Bradyrhizobium jicamae</name>
    <dbReference type="NCBI Taxonomy" id="280332"/>
    <lineage>
        <taxon>Bacteria</taxon>
        <taxon>Pseudomonadati</taxon>
        <taxon>Pseudomonadota</taxon>
        <taxon>Alphaproteobacteria</taxon>
        <taxon>Hyphomicrobiales</taxon>
        <taxon>Nitrobacteraceae</taxon>
        <taxon>Bradyrhizobium</taxon>
    </lineage>
</organism>
<sequence length="193" mass="21626">MQTPIRKILCRLGDKIPVSARQMRIVIDRRDGLLDGAPNFHKRNNIISTCTIRSIGITILMKRRQRGTDCRVTRHELFSASHQRIVVECSDRLSVRPKIFLQFAKSANIVPCGGLAQIPARSLCVDGLVDEVPDTLRQIRIGGGVGLSPWFDGRSIGSPRLSQVLLEALLSGLPPSLWFQQGLVRRWPSRQIE</sequence>
<dbReference type="Proteomes" id="UP000050863">
    <property type="component" value="Unassembled WGS sequence"/>
</dbReference>
<comment type="caution">
    <text evidence="1">The sequence shown here is derived from an EMBL/GenBank/DDBJ whole genome shotgun (WGS) entry which is preliminary data.</text>
</comment>
<evidence type="ECO:0000313" key="1">
    <source>
        <dbReference type="EMBL" id="KRR13654.1"/>
    </source>
</evidence>
<name>A0A0R3M8V4_9BRAD</name>
<gene>
    <name evidence="1" type="ORF">CQ12_40560</name>
</gene>